<evidence type="ECO:0000313" key="2">
    <source>
        <dbReference type="EMBL" id="PFF40112.1"/>
    </source>
</evidence>
<dbReference type="AlphaFoldDB" id="A0A9X1B1Z0"/>
<dbReference type="RefSeq" id="WP_000948678.1">
    <property type="nucleotide sequence ID" value="NZ_CP042875.1"/>
</dbReference>
<dbReference type="EMBL" id="NTSO01000040">
    <property type="protein sequence ID" value="PFF40112.1"/>
    <property type="molecule type" value="Genomic_DNA"/>
</dbReference>
<keyword evidence="1" id="KW-0472">Membrane</keyword>
<accession>A0A9X1B1Z0</accession>
<feature type="transmembrane region" description="Helical" evidence="1">
    <location>
        <begin position="43"/>
        <end position="60"/>
    </location>
</feature>
<sequence length="96" mass="11094">MLSIFAKISSAILLISIFYWAYYLDKNKKDERSEQILGKASKYSFLFTYISLGFFAIFYLNGHISPNNLFDLIIVLIAVMSLINTLSIFVYNKKMS</sequence>
<keyword evidence="1" id="KW-1133">Transmembrane helix</keyword>
<evidence type="ECO:0000256" key="1">
    <source>
        <dbReference type="SAM" id="Phobius"/>
    </source>
</evidence>
<keyword evidence="1" id="KW-0812">Transmembrane</keyword>
<name>A0A9X1B1Z0_BACCE</name>
<reference evidence="2 3" key="1">
    <citation type="submission" date="2017-09" db="EMBL/GenBank/DDBJ databases">
        <title>Large-scale bioinformatics analysis of Bacillus genomes uncovers conserved roles of natural products in bacterial physiology.</title>
        <authorList>
            <consortium name="Agbiome Team Llc"/>
            <person name="Bleich R.M."/>
            <person name="Kirk G.J."/>
            <person name="Santa Maria K.C."/>
            <person name="Allen S.E."/>
            <person name="Farag S."/>
            <person name="Shank E.A."/>
            <person name="Bowers A."/>
        </authorList>
    </citation>
    <scope>NUCLEOTIDE SEQUENCE [LARGE SCALE GENOMIC DNA]</scope>
    <source>
        <strain evidence="2 3">AFS020204</strain>
    </source>
</reference>
<proteinExistence type="predicted"/>
<feature type="transmembrane region" description="Helical" evidence="1">
    <location>
        <begin position="72"/>
        <end position="91"/>
    </location>
</feature>
<protein>
    <submittedName>
        <fullName evidence="2">Uncharacterized protein</fullName>
    </submittedName>
</protein>
<evidence type="ECO:0000313" key="3">
    <source>
        <dbReference type="Proteomes" id="UP000220210"/>
    </source>
</evidence>
<dbReference type="Pfam" id="PF09946">
    <property type="entry name" value="DUF2178"/>
    <property type="match status" value="1"/>
</dbReference>
<dbReference type="Proteomes" id="UP000220210">
    <property type="component" value="Unassembled WGS sequence"/>
</dbReference>
<feature type="transmembrane region" description="Helical" evidence="1">
    <location>
        <begin position="6"/>
        <end position="23"/>
    </location>
</feature>
<comment type="caution">
    <text evidence="2">The sequence shown here is derived from an EMBL/GenBank/DDBJ whole genome shotgun (WGS) entry which is preliminary data.</text>
</comment>
<organism evidence="2 3">
    <name type="scientific">Bacillus cereus</name>
    <dbReference type="NCBI Taxonomy" id="1396"/>
    <lineage>
        <taxon>Bacteria</taxon>
        <taxon>Bacillati</taxon>
        <taxon>Bacillota</taxon>
        <taxon>Bacilli</taxon>
        <taxon>Bacillales</taxon>
        <taxon>Bacillaceae</taxon>
        <taxon>Bacillus</taxon>
        <taxon>Bacillus cereus group</taxon>
    </lineage>
</organism>
<gene>
    <name evidence="2" type="ORF">CN357_34060</name>
</gene>
<dbReference type="InterPro" id="IPR019235">
    <property type="entry name" value="DUF2178_TM"/>
</dbReference>